<evidence type="ECO:0000313" key="1">
    <source>
        <dbReference type="EMBL" id="JAP61543.1"/>
    </source>
</evidence>
<proteinExistence type="predicted"/>
<dbReference type="AlphaFoldDB" id="A0A0V0J823"/>
<dbReference type="EMBL" id="GEEE01001682">
    <property type="protein sequence ID" value="JAP61543.1"/>
    <property type="molecule type" value="Transcribed_RNA"/>
</dbReference>
<protein>
    <submittedName>
        <fullName evidence="1">Uncharacterized protein</fullName>
    </submittedName>
</protein>
<reference evidence="1" key="1">
    <citation type="submission" date="2016-01" db="EMBL/GenBank/DDBJ databases">
        <title>Reference transcriptome for the parasite Schistocephalus solidus: insights into the molecular evolution of parasitism.</title>
        <authorList>
            <person name="Hebert F.O."/>
            <person name="Grambauer S."/>
            <person name="Barber I."/>
            <person name="Landry C.R."/>
            <person name="Aubin-Horth N."/>
        </authorList>
    </citation>
    <scope>NUCLEOTIDE SEQUENCE</scope>
</reference>
<name>A0A0V0J823_SCHSO</name>
<accession>A0A0V0J823</accession>
<gene>
    <name evidence="1" type="ORF">TR161721</name>
</gene>
<organism evidence="1">
    <name type="scientific">Schistocephalus solidus</name>
    <name type="common">Tapeworm</name>
    <dbReference type="NCBI Taxonomy" id="70667"/>
    <lineage>
        <taxon>Eukaryota</taxon>
        <taxon>Metazoa</taxon>
        <taxon>Spiralia</taxon>
        <taxon>Lophotrochozoa</taxon>
        <taxon>Platyhelminthes</taxon>
        <taxon>Cestoda</taxon>
        <taxon>Eucestoda</taxon>
        <taxon>Diphyllobothriidea</taxon>
        <taxon>Diphyllobothriidae</taxon>
        <taxon>Schistocephalus</taxon>
    </lineage>
</organism>
<sequence>MSYLNLSCDGNPYDRFHLIYFLSKRVTNQHDPLQLVGDSPHCDVKSVAPDCTLVLQSFAVPRSFLFFSFTSGERKRDDFVLLLLLSRASHLGQQSVHTRLFVSYG</sequence>